<protein>
    <submittedName>
        <fullName evidence="2">Uncharacterized protein</fullName>
    </submittedName>
</protein>
<dbReference type="InParanoid" id="A0A409X9F6"/>
<gene>
    <name evidence="2" type="ORF">CVT25_008306</name>
</gene>
<dbReference type="Proteomes" id="UP000283269">
    <property type="component" value="Unassembled WGS sequence"/>
</dbReference>
<dbReference type="EMBL" id="NHYD01002289">
    <property type="protein sequence ID" value="PPQ87396.1"/>
    <property type="molecule type" value="Genomic_DNA"/>
</dbReference>
<evidence type="ECO:0000313" key="3">
    <source>
        <dbReference type="Proteomes" id="UP000283269"/>
    </source>
</evidence>
<proteinExistence type="predicted"/>
<name>A0A409X9F6_PSICY</name>
<sequence length="311" mass="35092">MEIDDETPVGPSFKTPSPLPSPPLYSPSPPRRPSGLIARKTRMPLRFRDELPASPPVVIVSKEFDIKADEDYFNNTGPSSSQVSQSGDISYVTEPNWFGVFCTYKHGPPVITPDKYFTLSSVSDSVSIASDPIDTHSKTSWWSSFGSLSLNMVEKAKENWFAPFLNASAFLLMAWFYNGSSIKSYADIDKLVHDVILHEEFKASDFNHSFSTAREAERMDKAKKPQMPDDDLHSELLFSPNDGWIQGSISIPLPCDGVQHASEEESPHFVLDGIWYRRPLEVIKQAFSEPATERFHITPFTEYWKPSKHEP</sequence>
<comment type="caution">
    <text evidence="2">The sequence shown here is derived from an EMBL/GenBank/DDBJ whole genome shotgun (WGS) entry which is preliminary data.</text>
</comment>
<evidence type="ECO:0000256" key="1">
    <source>
        <dbReference type="SAM" id="MobiDB-lite"/>
    </source>
</evidence>
<reference evidence="2 3" key="1">
    <citation type="journal article" date="2018" name="Evol. Lett.">
        <title>Horizontal gene cluster transfer increased hallucinogenic mushroom diversity.</title>
        <authorList>
            <person name="Reynolds H.T."/>
            <person name="Vijayakumar V."/>
            <person name="Gluck-Thaler E."/>
            <person name="Korotkin H.B."/>
            <person name="Matheny P.B."/>
            <person name="Slot J.C."/>
        </authorList>
    </citation>
    <scope>NUCLEOTIDE SEQUENCE [LARGE SCALE GENOMIC DNA]</scope>
    <source>
        <strain evidence="2 3">2631</strain>
    </source>
</reference>
<dbReference type="OrthoDB" id="3208495at2759"/>
<feature type="region of interest" description="Disordered" evidence="1">
    <location>
        <begin position="1"/>
        <end position="40"/>
    </location>
</feature>
<dbReference type="STRING" id="93625.A0A409X9F6"/>
<feature type="non-terminal residue" evidence="2">
    <location>
        <position position="311"/>
    </location>
</feature>
<feature type="compositionally biased region" description="Pro residues" evidence="1">
    <location>
        <begin position="17"/>
        <end position="32"/>
    </location>
</feature>
<evidence type="ECO:0000313" key="2">
    <source>
        <dbReference type="EMBL" id="PPQ87396.1"/>
    </source>
</evidence>
<accession>A0A409X9F6</accession>
<keyword evidence="3" id="KW-1185">Reference proteome</keyword>
<organism evidence="2 3">
    <name type="scientific">Psilocybe cyanescens</name>
    <dbReference type="NCBI Taxonomy" id="93625"/>
    <lineage>
        <taxon>Eukaryota</taxon>
        <taxon>Fungi</taxon>
        <taxon>Dikarya</taxon>
        <taxon>Basidiomycota</taxon>
        <taxon>Agaricomycotina</taxon>
        <taxon>Agaricomycetes</taxon>
        <taxon>Agaricomycetidae</taxon>
        <taxon>Agaricales</taxon>
        <taxon>Agaricineae</taxon>
        <taxon>Strophariaceae</taxon>
        <taxon>Psilocybe</taxon>
    </lineage>
</organism>
<dbReference type="AlphaFoldDB" id="A0A409X9F6"/>